<comment type="caution">
    <text evidence="12">The sequence shown here is derived from an EMBL/GenBank/DDBJ whole genome shotgun (WGS) entry which is preliminary data.</text>
</comment>
<evidence type="ECO:0000256" key="6">
    <source>
        <dbReference type="ARBA" id="ARBA00023125"/>
    </source>
</evidence>
<feature type="domain" description="OmpR/PhoB-type" evidence="11">
    <location>
        <begin position="124"/>
        <end position="218"/>
    </location>
</feature>
<gene>
    <name evidence="12" type="ORF">K8W16_09125</name>
</gene>
<dbReference type="PROSITE" id="PS51755">
    <property type="entry name" value="OMPR_PHOB"/>
    <property type="match status" value="1"/>
</dbReference>
<dbReference type="EMBL" id="DYZA01000183">
    <property type="protein sequence ID" value="HJD97791.1"/>
    <property type="molecule type" value="Genomic_DNA"/>
</dbReference>
<comment type="subcellular location">
    <subcellularLocation>
        <location evidence="1">Cytoplasm</location>
    </subcellularLocation>
</comment>
<evidence type="ECO:0000259" key="10">
    <source>
        <dbReference type="PROSITE" id="PS50110"/>
    </source>
</evidence>
<feature type="modified residue" description="4-aspartylphosphate" evidence="8">
    <location>
        <position position="51"/>
    </location>
</feature>
<evidence type="ECO:0000313" key="12">
    <source>
        <dbReference type="EMBL" id="HJD97791.1"/>
    </source>
</evidence>
<dbReference type="CDD" id="cd17624">
    <property type="entry name" value="REC_OmpR_PmrA-like"/>
    <property type="match status" value="1"/>
</dbReference>
<dbReference type="GO" id="GO:0005829">
    <property type="term" value="C:cytosol"/>
    <property type="evidence" value="ECO:0007669"/>
    <property type="project" value="TreeGrafter"/>
</dbReference>
<dbReference type="SMART" id="SM00862">
    <property type="entry name" value="Trans_reg_C"/>
    <property type="match status" value="1"/>
</dbReference>
<dbReference type="RefSeq" id="WP_304122835.1">
    <property type="nucleotide sequence ID" value="NZ_DYZA01000183.1"/>
</dbReference>
<dbReference type="FunFam" id="3.40.50.2300:FF:000002">
    <property type="entry name" value="DNA-binding response regulator PhoP"/>
    <property type="match status" value="1"/>
</dbReference>
<dbReference type="PANTHER" id="PTHR48111:SF35">
    <property type="entry name" value="TRANSCRIPTIONAL REGULATORY PROTEIN QSEB"/>
    <property type="match status" value="1"/>
</dbReference>
<evidence type="ECO:0000256" key="1">
    <source>
        <dbReference type="ARBA" id="ARBA00004496"/>
    </source>
</evidence>
<dbReference type="InterPro" id="IPR001867">
    <property type="entry name" value="OmpR/PhoB-type_DNA-bd"/>
</dbReference>
<dbReference type="Pfam" id="PF00072">
    <property type="entry name" value="Response_reg"/>
    <property type="match status" value="1"/>
</dbReference>
<evidence type="ECO:0000256" key="5">
    <source>
        <dbReference type="ARBA" id="ARBA00023015"/>
    </source>
</evidence>
<dbReference type="InterPro" id="IPR001789">
    <property type="entry name" value="Sig_transdc_resp-reg_receiver"/>
</dbReference>
<accession>A0A921DS47</accession>
<keyword evidence="4" id="KW-0902">Two-component regulatory system</keyword>
<reference evidence="12" key="2">
    <citation type="submission" date="2021-09" db="EMBL/GenBank/DDBJ databases">
        <authorList>
            <person name="Gilroy R."/>
        </authorList>
    </citation>
    <scope>NUCLEOTIDE SEQUENCE</scope>
    <source>
        <strain evidence="12">ChiGjej2B2-19336</strain>
    </source>
</reference>
<dbReference type="Gene3D" id="3.40.50.2300">
    <property type="match status" value="1"/>
</dbReference>
<evidence type="ECO:0000256" key="7">
    <source>
        <dbReference type="ARBA" id="ARBA00023163"/>
    </source>
</evidence>
<keyword evidence="3 8" id="KW-0597">Phosphoprotein</keyword>
<dbReference type="PROSITE" id="PS50110">
    <property type="entry name" value="RESPONSE_REGULATORY"/>
    <property type="match status" value="1"/>
</dbReference>
<dbReference type="GO" id="GO:0000976">
    <property type="term" value="F:transcription cis-regulatory region binding"/>
    <property type="evidence" value="ECO:0007669"/>
    <property type="project" value="TreeGrafter"/>
</dbReference>
<sequence>MRVLLIEDDVLIGNGLRMGLPALGFATDWFKEGPLGMQALSSAEYDAVILDLGLPGMDGLDILREWRSKGLDVPVLILTARDAISQRVEGLNLGADDYLGKPFDLEEVAARLRALVRRRHGVSSHRLSHGPVSFDPLGRTVTLNGQPVALGQKEIMLVELLLLNRQSVLSKSAIEEKLYPWGEEVSSNSVEVLVHRIRRKLGNSFIKTVHSVGYTLGNAEAR</sequence>
<proteinExistence type="predicted"/>
<dbReference type="SUPFAM" id="SSF52172">
    <property type="entry name" value="CheY-like"/>
    <property type="match status" value="1"/>
</dbReference>
<feature type="DNA-binding region" description="OmpR/PhoB-type" evidence="9">
    <location>
        <begin position="124"/>
        <end position="218"/>
    </location>
</feature>
<dbReference type="Gene3D" id="1.10.10.10">
    <property type="entry name" value="Winged helix-like DNA-binding domain superfamily/Winged helix DNA-binding domain"/>
    <property type="match status" value="1"/>
</dbReference>
<dbReference type="PANTHER" id="PTHR48111">
    <property type="entry name" value="REGULATOR OF RPOS"/>
    <property type="match status" value="1"/>
</dbReference>
<evidence type="ECO:0000256" key="8">
    <source>
        <dbReference type="PROSITE-ProRule" id="PRU00169"/>
    </source>
</evidence>
<organism evidence="12 13">
    <name type="scientific">Mailhella massiliensis</name>
    <dbReference type="NCBI Taxonomy" id="1903261"/>
    <lineage>
        <taxon>Bacteria</taxon>
        <taxon>Pseudomonadati</taxon>
        <taxon>Thermodesulfobacteriota</taxon>
        <taxon>Desulfovibrionia</taxon>
        <taxon>Desulfovibrionales</taxon>
        <taxon>Desulfovibrionaceae</taxon>
        <taxon>Mailhella</taxon>
    </lineage>
</organism>
<dbReference type="InterPro" id="IPR039420">
    <property type="entry name" value="WalR-like"/>
</dbReference>
<keyword evidence="2" id="KW-0963">Cytoplasm</keyword>
<dbReference type="GO" id="GO:0000156">
    <property type="term" value="F:phosphorelay response regulator activity"/>
    <property type="evidence" value="ECO:0007669"/>
    <property type="project" value="TreeGrafter"/>
</dbReference>
<reference evidence="12" key="1">
    <citation type="journal article" date="2021" name="PeerJ">
        <title>Extensive microbial diversity within the chicken gut microbiome revealed by metagenomics and culture.</title>
        <authorList>
            <person name="Gilroy R."/>
            <person name="Ravi A."/>
            <person name="Getino M."/>
            <person name="Pursley I."/>
            <person name="Horton D.L."/>
            <person name="Alikhan N.F."/>
            <person name="Baker D."/>
            <person name="Gharbi K."/>
            <person name="Hall N."/>
            <person name="Watson M."/>
            <person name="Adriaenssens E.M."/>
            <person name="Foster-Nyarko E."/>
            <person name="Jarju S."/>
            <person name="Secka A."/>
            <person name="Antonio M."/>
            <person name="Oren A."/>
            <person name="Chaudhuri R.R."/>
            <person name="La Ragione R."/>
            <person name="Hildebrand F."/>
            <person name="Pallen M.J."/>
        </authorList>
    </citation>
    <scope>NUCLEOTIDE SEQUENCE</scope>
    <source>
        <strain evidence="12">ChiGjej2B2-19336</strain>
    </source>
</reference>
<feature type="domain" description="Response regulatory" evidence="10">
    <location>
        <begin position="2"/>
        <end position="116"/>
    </location>
</feature>
<keyword evidence="7" id="KW-0804">Transcription</keyword>
<dbReference type="GO" id="GO:0032993">
    <property type="term" value="C:protein-DNA complex"/>
    <property type="evidence" value="ECO:0007669"/>
    <property type="project" value="TreeGrafter"/>
</dbReference>
<evidence type="ECO:0000256" key="9">
    <source>
        <dbReference type="PROSITE-ProRule" id="PRU01091"/>
    </source>
</evidence>
<protein>
    <submittedName>
        <fullName evidence="12">Response regulator</fullName>
    </submittedName>
</protein>
<dbReference type="Proteomes" id="UP000698963">
    <property type="component" value="Unassembled WGS sequence"/>
</dbReference>
<dbReference type="SMART" id="SM00448">
    <property type="entry name" value="REC"/>
    <property type="match status" value="1"/>
</dbReference>
<evidence type="ECO:0000256" key="3">
    <source>
        <dbReference type="ARBA" id="ARBA00022553"/>
    </source>
</evidence>
<evidence type="ECO:0000259" key="11">
    <source>
        <dbReference type="PROSITE" id="PS51755"/>
    </source>
</evidence>
<dbReference type="GO" id="GO:0006355">
    <property type="term" value="P:regulation of DNA-templated transcription"/>
    <property type="evidence" value="ECO:0007669"/>
    <property type="project" value="InterPro"/>
</dbReference>
<dbReference type="AlphaFoldDB" id="A0A921DS47"/>
<name>A0A921DS47_9BACT</name>
<dbReference type="CDD" id="cd00383">
    <property type="entry name" value="trans_reg_C"/>
    <property type="match status" value="1"/>
</dbReference>
<keyword evidence="5" id="KW-0805">Transcription regulation</keyword>
<dbReference type="Pfam" id="PF00486">
    <property type="entry name" value="Trans_reg_C"/>
    <property type="match status" value="1"/>
</dbReference>
<dbReference type="InterPro" id="IPR011006">
    <property type="entry name" value="CheY-like_superfamily"/>
</dbReference>
<evidence type="ECO:0000256" key="2">
    <source>
        <dbReference type="ARBA" id="ARBA00022490"/>
    </source>
</evidence>
<dbReference type="Gene3D" id="6.10.250.690">
    <property type="match status" value="1"/>
</dbReference>
<evidence type="ECO:0000256" key="4">
    <source>
        <dbReference type="ARBA" id="ARBA00023012"/>
    </source>
</evidence>
<keyword evidence="6 9" id="KW-0238">DNA-binding</keyword>
<dbReference type="InterPro" id="IPR036388">
    <property type="entry name" value="WH-like_DNA-bd_sf"/>
</dbReference>
<evidence type="ECO:0000313" key="13">
    <source>
        <dbReference type="Proteomes" id="UP000698963"/>
    </source>
</evidence>